<dbReference type="RefSeq" id="WP_343992692.1">
    <property type="nucleotide sequence ID" value="NZ_BAAALG010000005.1"/>
</dbReference>
<protein>
    <submittedName>
        <fullName evidence="3">Uncharacterized protein</fullName>
    </submittedName>
</protein>
<gene>
    <name evidence="3" type="ORF">GCM10009668_13730</name>
</gene>
<proteinExistence type="predicted"/>
<feature type="signal peptide" evidence="2">
    <location>
        <begin position="1"/>
        <end position="28"/>
    </location>
</feature>
<name>A0ABN1TT38_9ACTN</name>
<accession>A0ABN1TT38</accession>
<reference evidence="3 4" key="1">
    <citation type="journal article" date="2019" name="Int. J. Syst. Evol. Microbiol.">
        <title>The Global Catalogue of Microorganisms (GCM) 10K type strain sequencing project: providing services to taxonomists for standard genome sequencing and annotation.</title>
        <authorList>
            <consortium name="The Broad Institute Genomics Platform"/>
            <consortium name="The Broad Institute Genome Sequencing Center for Infectious Disease"/>
            <person name="Wu L."/>
            <person name="Ma J."/>
        </authorList>
    </citation>
    <scope>NUCLEOTIDE SEQUENCE [LARGE SCALE GENOMIC DNA]</scope>
    <source>
        <strain evidence="3 4">JCM 13008</strain>
    </source>
</reference>
<keyword evidence="2" id="KW-0732">Signal</keyword>
<comment type="caution">
    <text evidence="3">The sequence shown here is derived from an EMBL/GenBank/DDBJ whole genome shotgun (WGS) entry which is preliminary data.</text>
</comment>
<organism evidence="3 4">
    <name type="scientific">Nocardioides dubius</name>
    <dbReference type="NCBI Taxonomy" id="317019"/>
    <lineage>
        <taxon>Bacteria</taxon>
        <taxon>Bacillati</taxon>
        <taxon>Actinomycetota</taxon>
        <taxon>Actinomycetes</taxon>
        <taxon>Propionibacteriales</taxon>
        <taxon>Nocardioidaceae</taxon>
        <taxon>Nocardioides</taxon>
    </lineage>
</organism>
<dbReference type="EMBL" id="BAAALG010000005">
    <property type="protein sequence ID" value="GAA1097760.1"/>
    <property type="molecule type" value="Genomic_DNA"/>
</dbReference>
<evidence type="ECO:0000256" key="2">
    <source>
        <dbReference type="SAM" id="SignalP"/>
    </source>
</evidence>
<keyword evidence="4" id="KW-1185">Reference proteome</keyword>
<evidence type="ECO:0000313" key="4">
    <source>
        <dbReference type="Proteomes" id="UP001501581"/>
    </source>
</evidence>
<dbReference type="Proteomes" id="UP001501581">
    <property type="component" value="Unassembled WGS sequence"/>
</dbReference>
<keyword evidence="1" id="KW-0175">Coiled coil</keyword>
<evidence type="ECO:0000256" key="1">
    <source>
        <dbReference type="SAM" id="Coils"/>
    </source>
</evidence>
<evidence type="ECO:0000313" key="3">
    <source>
        <dbReference type="EMBL" id="GAA1097760.1"/>
    </source>
</evidence>
<feature type="coiled-coil region" evidence="1">
    <location>
        <begin position="64"/>
        <end position="121"/>
    </location>
</feature>
<sequence>MQKSTRVTAALAGLTLSFGALMAPAAHATEAPKEPCAKQTTQVANAEDALARVTAVFEKQATKVKKAKKAVVKADNRSEKAKAKRALAAAKEKKEHAKKAKKAQLQRLAKAQARLADCQAKQTPVETPAA</sequence>
<feature type="chain" id="PRO_5046884040" evidence="2">
    <location>
        <begin position="29"/>
        <end position="130"/>
    </location>
</feature>